<dbReference type="GO" id="GO:0046872">
    <property type="term" value="F:metal ion binding"/>
    <property type="evidence" value="ECO:0007669"/>
    <property type="project" value="UniProtKB-KW"/>
</dbReference>
<gene>
    <name evidence="9" type="ORF">CH364_17560</name>
</gene>
<dbReference type="GO" id="GO:0020037">
    <property type="term" value="F:heme binding"/>
    <property type="evidence" value="ECO:0007669"/>
    <property type="project" value="InterPro"/>
</dbReference>
<dbReference type="RefSeq" id="WP_100744098.1">
    <property type="nucleotide sequence ID" value="NZ_NPDW01000002.1"/>
</dbReference>
<dbReference type="InterPro" id="IPR036909">
    <property type="entry name" value="Cyt_c-like_dom_sf"/>
</dbReference>
<organism evidence="9 10">
    <name type="scientific">Leptospira harrisiae</name>
    <dbReference type="NCBI Taxonomy" id="2023189"/>
    <lineage>
        <taxon>Bacteria</taxon>
        <taxon>Pseudomonadati</taxon>
        <taxon>Spirochaetota</taxon>
        <taxon>Spirochaetia</taxon>
        <taxon>Leptospirales</taxon>
        <taxon>Leptospiraceae</taxon>
        <taxon>Leptospira</taxon>
    </lineage>
</organism>
<keyword evidence="7" id="KW-0472">Membrane</keyword>
<dbReference type="InterPro" id="IPR051811">
    <property type="entry name" value="Cytochrome_c550/c551-like"/>
</dbReference>
<dbReference type="PROSITE" id="PS51007">
    <property type="entry name" value="CYTC"/>
    <property type="match status" value="2"/>
</dbReference>
<evidence type="ECO:0000256" key="7">
    <source>
        <dbReference type="SAM" id="Phobius"/>
    </source>
</evidence>
<dbReference type="SUPFAM" id="SSF46626">
    <property type="entry name" value="Cytochrome c"/>
    <property type="match status" value="2"/>
</dbReference>
<evidence type="ECO:0000256" key="4">
    <source>
        <dbReference type="ARBA" id="ARBA00022982"/>
    </source>
</evidence>
<evidence type="ECO:0000313" key="10">
    <source>
        <dbReference type="Proteomes" id="UP000232145"/>
    </source>
</evidence>
<evidence type="ECO:0000313" key="9">
    <source>
        <dbReference type="EMBL" id="PJZ83097.1"/>
    </source>
</evidence>
<evidence type="ECO:0000259" key="8">
    <source>
        <dbReference type="PROSITE" id="PS51007"/>
    </source>
</evidence>
<keyword evidence="5 6" id="KW-0408">Iron</keyword>
<feature type="domain" description="Cytochrome c" evidence="8">
    <location>
        <begin position="44"/>
        <end position="125"/>
    </location>
</feature>
<accession>A0A2N0AFL5</accession>
<keyword evidence="7" id="KW-1133">Transmembrane helix</keyword>
<dbReference type="Proteomes" id="UP000232145">
    <property type="component" value="Unassembled WGS sequence"/>
</dbReference>
<comment type="caution">
    <text evidence="9">The sequence shown here is derived from an EMBL/GenBank/DDBJ whole genome shotgun (WGS) entry which is preliminary data.</text>
</comment>
<protein>
    <submittedName>
        <fullName evidence="9">Nitric oxide reductase</fullName>
    </submittedName>
</protein>
<dbReference type="AlphaFoldDB" id="A0A2N0AFL5"/>
<proteinExistence type="predicted"/>
<keyword evidence="4" id="KW-0249">Electron transport</keyword>
<name>A0A2N0AFL5_9LEPT</name>
<keyword evidence="2 6" id="KW-0349">Heme</keyword>
<keyword evidence="3 6" id="KW-0479">Metal-binding</keyword>
<keyword evidence="7" id="KW-0812">Transmembrane</keyword>
<dbReference type="EMBL" id="NPDX01000007">
    <property type="protein sequence ID" value="PJZ83097.1"/>
    <property type="molecule type" value="Genomic_DNA"/>
</dbReference>
<feature type="domain" description="Cytochrome c" evidence="8">
    <location>
        <begin position="155"/>
        <end position="234"/>
    </location>
</feature>
<dbReference type="PANTHER" id="PTHR37823:SF1">
    <property type="entry name" value="CYTOCHROME C-553-LIKE"/>
    <property type="match status" value="1"/>
</dbReference>
<keyword evidence="10" id="KW-1185">Reference proteome</keyword>
<evidence type="ECO:0000256" key="3">
    <source>
        <dbReference type="ARBA" id="ARBA00022723"/>
    </source>
</evidence>
<dbReference type="Pfam" id="PF00034">
    <property type="entry name" value="Cytochrom_C"/>
    <property type="match status" value="2"/>
</dbReference>
<sequence length="234" mass="25761">MLSKSQARAFFLGGTFLFSAIFVFLTVDTLRQNDSRTNAQNITADVLKGKEIWEKNNCMGCHTLLGEGAYYAPDLTKVVERRGATWIDVFLDDPQAMFPGERKMVKYNFTKEEKGQVIAFLDWVGKIDANGWPPKPNIPIDSIATPPAPQAKTNAVALSQPEKFSQLCVACHAVGGKGGNVGPALDHVGSKFDADYLNRWLSDPQAIKPGTNMPKLPLTDPERKDIVTYLSSLK</sequence>
<dbReference type="Gene3D" id="1.10.760.10">
    <property type="entry name" value="Cytochrome c-like domain"/>
    <property type="match status" value="2"/>
</dbReference>
<evidence type="ECO:0000256" key="2">
    <source>
        <dbReference type="ARBA" id="ARBA00022617"/>
    </source>
</evidence>
<evidence type="ECO:0000256" key="1">
    <source>
        <dbReference type="ARBA" id="ARBA00022448"/>
    </source>
</evidence>
<dbReference type="OrthoDB" id="9809720at2"/>
<dbReference type="GO" id="GO:0009055">
    <property type="term" value="F:electron transfer activity"/>
    <property type="evidence" value="ECO:0007669"/>
    <property type="project" value="InterPro"/>
</dbReference>
<keyword evidence="1" id="KW-0813">Transport</keyword>
<evidence type="ECO:0000256" key="5">
    <source>
        <dbReference type="ARBA" id="ARBA00023004"/>
    </source>
</evidence>
<dbReference type="PANTHER" id="PTHR37823">
    <property type="entry name" value="CYTOCHROME C-553-LIKE"/>
    <property type="match status" value="1"/>
</dbReference>
<evidence type="ECO:0000256" key="6">
    <source>
        <dbReference type="PROSITE-ProRule" id="PRU00433"/>
    </source>
</evidence>
<feature type="transmembrane region" description="Helical" evidence="7">
    <location>
        <begin position="7"/>
        <end position="27"/>
    </location>
</feature>
<dbReference type="InterPro" id="IPR009056">
    <property type="entry name" value="Cyt_c-like_dom"/>
</dbReference>
<reference evidence="9 10" key="1">
    <citation type="submission" date="2017-07" db="EMBL/GenBank/DDBJ databases">
        <title>Leptospira spp. isolated from tropical soils.</title>
        <authorList>
            <person name="Thibeaux R."/>
            <person name="Iraola G."/>
            <person name="Ferres I."/>
            <person name="Bierque E."/>
            <person name="Girault D."/>
            <person name="Soupe-Gilbert M.-E."/>
            <person name="Picardeau M."/>
            <person name="Goarant C."/>
        </authorList>
    </citation>
    <scope>NUCLEOTIDE SEQUENCE [LARGE SCALE GENOMIC DNA]</scope>
    <source>
        <strain evidence="9 10">FH2-B-A1</strain>
    </source>
</reference>